<reference evidence="2 3" key="1">
    <citation type="submission" date="2012-04" db="EMBL/GenBank/DDBJ databases">
        <authorList>
            <person name="Durkin A.S."/>
            <person name="McCorrison J."/>
            <person name="Torralba M."/>
            <person name="Gillis M."/>
            <person name="Methe B."/>
            <person name="Sutton G."/>
            <person name="Nelson K.E."/>
        </authorList>
    </citation>
    <scope>NUCLEOTIDE SEQUENCE [LARGE SCALE GENOMIC DNA]</scope>
    <source>
        <strain evidence="2 3">HK2019</strain>
    </source>
</reference>
<keyword evidence="1" id="KW-0812">Transmembrane</keyword>
<dbReference type="EMBL" id="AJTC01000037">
    <property type="protein sequence ID" value="EIJ29223.1"/>
    <property type="molecule type" value="Genomic_DNA"/>
</dbReference>
<name>A0ABP2NVL3_HAEPA</name>
<evidence type="ECO:0000313" key="2">
    <source>
        <dbReference type="EMBL" id="EIJ29223.1"/>
    </source>
</evidence>
<proteinExistence type="predicted"/>
<keyword evidence="1" id="KW-0472">Membrane</keyword>
<evidence type="ECO:0000313" key="3">
    <source>
        <dbReference type="Proteomes" id="UP000003778"/>
    </source>
</evidence>
<keyword evidence="3" id="KW-1185">Reference proteome</keyword>
<accession>A0ABP2NVL3</accession>
<sequence length="37" mass="4167">MEYHYHIAMKNFILTIIIGVGIAGLFCVAQLGNRLVF</sequence>
<organism evidence="2 3">
    <name type="scientific">Haemophilus parainfluenzae HK2019</name>
    <dbReference type="NCBI Taxonomy" id="1095746"/>
    <lineage>
        <taxon>Bacteria</taxon>
        <taxon>Pseudomonadati</taxon>
        <taxon>Pseudomonadota</taxon>
        <taxon>Gammaproteobacteria</taxon>
        <taxon>Pasteurellales</taxon>
        <taxon>Pasteurellaceae</taxon>
        <taxon>Haemophilus</taxon>
    </lineage>
</organism>
<evidence type="ECO:0000256" key="1">
    <source>
        <dbReference type="SAM" id="Phobius"/>
    </source>
</evidence>
<feature type="transmembrane region" description="Helical" evidence="1">
    <location>
        <begin position="12"/>
        <end position="32"/>
    </location>
</feature>
<protein>
    <submittedName>
        <fullName evidence="2">Uncharacterized protein</fullName>
    </submittedName>
</protein>
<comment type="caution">
    <text evidence="2">The sequence shown here is derived from an EMBL/GenBank/DDBJ whole genome shotgun (WGS) entry which is preliminary data.</text>
</comment>
<keyword evidence="1" id="KW-1133">Transmembrane helix</keyword>
<dbReference type="Proteomes" id="UP000003778">
    <property type="component" value="Unassembled WGS sequence"/>
</dbReference>
<gene>
    <name evidence="2" type="ORF">HMPREF1119_1383</name>
</gene>